<dbReference type="AlphaFoldDB" id="A0A9X7J4G1"/>
<accession>A0A9X7J4G1</accession>
<dbReference type="Proteomes" id="UP000239430">
    <property type="component" value="Unassembled WGS sequence"/>
</dbReference>
<keyword evidence="1" id="KW-1133">Transmembrane helix</keyword>
<proteinExistence type="predicted"/>
<evidence type="ECO:0000313" key="3">
    <source>
        <dbReference type="Proteomes" id="UP000239430"/>
    </source>
</evidence>
<keyword evidence="1" id="KW-0812">Transmembrane</keyword>
<evidence type="ECO:0000256" key="1">
    <source>
        <dbReference type="SAM" id="Phobius"/>
    </source>
</evidence>
<name>A0A9X7J4G1_9FIRM</name>
<keyword evidence="1" id="KW-0472">Membrane</keyword>
<comment type="caution">
    <text evidence="2">The sequence shown here is derived from an EMBL/GenBank/DDBJ whole genome shotgun (WGS) entry which is preliminary data.</text>
</comment>
<gene>
    <name evidence="2" type="ORF">MOST_11100</name>
</gene>
<sequence>MSWLLFIGGVIVGFLVRYLWEIKTERNLQFNWLQYLLMAVWVVWVGFGIIFVGLSIGEYEIRAASLGGMIFGVVAVLGLIGLRILYLRQNEVPAPASKAMGQSKDTRLNQAGQ</sequence>
<protein>
    <submittedName>
        <fullName evidence="2">Uncharacterized protein</fullName>
    </submittedName>
</protein>
<reference evidence="2 3" key="1">
    <citation type="submission" date="2018-03" db="EMBL/GenBank/DDBJ databases">
        <title>Genome sequence of Moorella stamsii DSM 26217.</title>
        <authorList>
            <person name="Poehlein A."/>
            <person name="Daniel R."/>
        </authorList>
    </citation>
    <scope>NUCLEOTIDE SEQUENCE [LARGE SCALE GENOMIC DNA]</scope>
    <source>
        <strain evidence="3">DSM 26217</strain>
    </source>
</reference>
<evidence type="ECO:0000313" key="2">
    <source>
        <dbReference type="EMBL" id="PRR74348.1"/>
    </source>
</evidence>
<dbReference type="EMBL" id="PVXL01000031">
    <property type="protein sequence ID" value="PRR74348.1"/>
    <property type="molecule type" value="Genomic_DNA"/>
</dbReference>
<dbReference type="RefSeq" id="WP_054936001.1">
    <property type="nucleotide sequence ID" value="NZ_PVXL01000031.1"/>
</dbReference>
<feature type="transmembrane region" description="Helical" evidence="1">
    <location>
        <begin position="35"/>
        <end position="54"/>
    </location>
</feature>
<keyword evidence="3" id="KW-1185">Reference proteome</keyword>
<organism evidence="2 3">
    <name type="scientific">Neomoorella stamsii</name>
    <dbReference type="NCBI Taxonomy" id="1266720"/>
    <lineage>
        <taxon>Bacteria</taxon>
        <taxon>Bacillati</taxon>
        <taxon>Bacillota</taxon>
        <taxon>Clostridia</taxon>
        <taxon>Neomoorellales</taxon>
        <taxon>Neomoorellaceae</taxon>
        <taxon>Neomoorella</taxon>
    </lineage>
</organism>
<feature type="transmembrane region" description="Helical" evidence="1">
    <location>
        <begin position="66"/>
        <end position="86"/>
    </location>
</feature>